<comment type="catalytic activity">
    <reaction evidence="1">
        <text>Endonucleolytic cleavage to 5'-phosphomonoester.</text>
        <dbReference type="EC" id="3.1.26.4"/>
    </reaction>
</comment>
<dbReference type="SUPFAM" id="SSF53098">
    <property type="entry name" value="Ribonuclease H-like"/>
    <property type="match status" value="1"/>
</dbReference>
<proteinExistence type="inferred from homology"/>
<dbReference type="PANTHER" id="PTHR10642:SF26">
    <property type="entry name" value="RIBONUCLEASE H1"/>
    <property type="match status" value="1"/>
</dbReference>
<evidence type="ECO:0000256" key="4">
    <source>
        <dbReference type="ARBA" id="ARBA00022722"/>
    </source>
</evidence>
<sequence length="304" mass="33966">MPSAIGGAVPVRIDNKKKKKKRFESEASESAREPRESQIPQKGKSHHLAQGMEVCVHSSTAHDPVRHSGHHVAGPPAKKDGDMTSQAAARRFRAENEYPPRFTLPEIEVDLGAWMCLACPTSTRKCQDCKQYEGHEDSIVIAIHGECLTGKFGKRSAIGVYYGRGNPGNITWPIPGKDEHSHTTQIAELTACLRALRNATSIIDKRHNMMRKGKTLMPLNAFVIKTDSEYLVRSLTEWLPKWKKNGWKTCKGVTVANAEMFKLIETGIMMVEMVVEVMFWLVPKENNMEAICLAKMANLATIEE</sequence>
<dbReference type="PANTHER" id="PTHR10642">
    <property type="entry name" value="RIBONUCLEASE H1"/>
    <property type="match status" value="1"/>
</dbReference>
<keyword evidence="4" id="KW-0540">Nuclease</keyword>
<evidence type="ECO:0000313" key="10">
    <source>
        <dbReference type="EMBL" id="KXG47623.1"/>
    </source>
</evidence>
<dbReference type="GO" id="GO:0046872">
    <property type="term" value="F:metal ion binding"/>
    <property type="evidence" value="ECO:0007669"/>
    <property type="project" value="UniProtKB-KW"/>
</dbReference>
<evidence type="ECO:0000313" key="11">
    <source>
        <dbReference type="Proteomes" id="UP000070168"/>
    </source>
</evidence>
<dbReference type="STRING" id="5078.A0A135LF87"/>
<name>A0A135LF87_PENPA</name>
<feature type="region of interest" description="Disordered" evidence="8">
    <location>
        <begin position="60"/>
        <end position="82"/>
    </location>
</feature>
<dbReference type="GO" id="GO:0043137">
    <property type="term" value="P:DNA replication, removal of RNA primer"/>
    <property type="evidence" value="ECO:0007669"/>
    <property type="project" value="TreeGrafter"/>
</dbReference>
<evidence type="ECO:0000256" key="3">
    <source>
        <dbReference type="ARBA" id="ARBA00012180"/>
    </source>
</evidence>
<dbReference type="CDD" id="cd13934">
    <property type="entry name" value="RNase_H_Dikarya_like"/>
    <property type="match status" value="1"/>
</dbReference>
<evidence type="ECO:0000256" key="7">
    <source>
        <dbReference type="ARBA" id="ARBA00022801"/>
    </source>
</evidence>
<keyword evidence="5" id="KW-0479">Metal-binding</keyword>
<dbReference type="AlphaFoldDB" id="A0A135LF87"/>
<dbReference type="EMBL" id="LHQR01000065">
    <property type="protein sequence ID" value="KXG47623.1"/>
    <property type="molecule type" value="Genomic_DNA"/>
</dbReference>
<comment type="caution">
    <text evidence="10">The sequence shown here is derived from an EMBL/GenBank/DDBJ whole genome shotgun (WGS) entry which is preliminary data.</text>
</comment>
<dbReference type="GO" id="GO:0004523">
    <property type="term" value="F:RNA-DNA hybrid ribonuclease activity"/>
    <property type="evidence" value="ECO:0007669"/>
    <property type="project" value="UniProtKB-EC"/>
</dbReference>
<feature type="region of interest" description="Disordered" evidence="8">
    <location>
        <begin position="1"/>
        <end position="48"/>
    </location>
</feature>
<evidence type="ECO:0000259" key="9">
    <source>
        <dbReference type="PROSITE" id="PS50879"/>
    </source>
</evidence>
<dbReference type="OMA" id="NGWKTCK"/>
<dbReference type="OrthoDB" id="245563at2759"/>
<evidence type="ECO:0000256" key="2">
    <source>
        <dbReference type="ARBA" id="ARBA00005300"/>
    </source>
</evidence>
<dbReference type="EC" id="3.1.26.4" evidence="3"/>
<dbReference type="InterPro" id="IPR050092">
    <property type="entry name" value="RNase_H"/>
</dbReference>
<dbReference type="RefSeq" id="XP_040646159.1">
    <property type="nucleotide sequence ID" value="XM_040789206.1"/>
</dbReference>
<feature type="domain" description="RNase H type-1" evidence="9">
    <location>
        <begin position="135"/>
        <end position="299"/>
    </location>
</feature>
<protein>
    <recommendedName>
        <fullName evidence="3">ribonuclease H</fullName>
        <ecNumber evidence="3">3.1.26.4</ecNumber>
    </recommendedName>
</protein>
<dbReference type="Gene3D" id="3.30.420.10">
    <property type="entry name" value="Ribonuclease H-like superfamily/Ribonuclease H"/>
    <property type="match status" value="1"/>
</dbReference>
<dbReference type="InterPro" id="IPR002156">
    <property type="entry name" value="RNaseH_domain"/>
</dbReference>
<evidence type="ECO:0000256" key="8">
    <source>
        <dbReference type="SAM" id="MobiDB-lite"/>
    </source>
</evidence>
<accession>A0A135LF87</accession>
<organism evidence="10 11">
    <name type="scientific">Penicillium patulum</name>
    <name type="common">Penicillium griseofulvum</name>
    <dbReference type="NCBI Taxonomy" id="5078"/>
    <lineage>
        <taxon>Eukaryota</taxon>
        <taxon>Fungi</taxon>
        <taxon>Dikarya</taxon>
        <taxon>Ascomycota</taxon>
        <taxon>Pezizomycotina</taxon>
        <taxon>Eurotiomycetes</taxon>
        <taxon>Eurotiomycetidae</taxon>
        <taxon>Eurotiales</taxon>
        <taxon>Aspergillaceae</taxon>
        <taxon>Penicillium</taxon>
    </lineage>
</organism>
<dbReference type="PROSITE" id="PS50879">
    <property type="entry name" value="RNASE_H_1"/>
    <property type="match status" value="1"/>
</dbReference>
<gene>
    <name evidence="10" type="ORF">PGRI_014930</name>
</gene>
<dbReference type="Proteomes" id="UP000070168">
    <property type="component" value="Unassembled WGS sequence"/>
</dbReference>
<evidence type="ECO:0000256" key="1">
    <source>
        <dbReference type="ARBA" id="ARBA00000077"/>
    </source>
</evidence>
<comment type="similarity">
    <text evidence="2">Belongs to the RNase H family.</text>
</comment>
<evidence type="ECO:0000256" key="5">
    <source>
        <dbReference type="ARBA" id="ARBA00022723"/>
    </source>
</evidence>
<keyword evidence="11" id="KW-1185">Reference proteome</keyword>
<evidence type="ECO:0000256" key="6">
    <source>
        <dbReference type="ARBA" id="ARBA00022759"/>
    </source>
</evidence>
<dbReference type="GO" id="GO:0003676">
    <property type="term" value="F:nucleic acid binding"/>
    <property type="evidence" value="ECO:0007669"/>
    <property type="project" value="InterPro"/>
</dbReference>
<dbReference type="InterPro" id="IPR012337">
    <property type="entry name" value="RNaseH-like_sf"/>
</dbReference>
<dbReference type="GeneID" id="63704506"/>
<reference evidence="10 11" key="1">
    <citation type="journal article" date="2016" name="BMC Genomics">
        <title>Genome sequencing and secondary metabolism of the postharvest pathogen Penicillium griseofulvum.</title>
        <authorList>
            <person name="Banani H."/>
            <person name="Marcet-Houben M."/>
            <person name="Ballester A.R."/>
            <person name="Abbruscato P."/>
            <person name="Gonzalez-Candelas L."/>
            <person name="Gabaldon T."/>
            <person name="Spadaro D."/>
        </authorList>
    </citation>
    <scope>NUCLEOTIDE SEQUENCE [LARGE SCALE GENOMIC DNA]</scope>
    <source>
        <strain evidence="10 11">PG3</strain>
    </source>
</reference>
<dbReference type="Pfam" id="PF00075">
    <property type="entry name" value="RNase_H"/>
    <property type="match status" value="1"/>
</dbReference>
<keyword evidence="7" id="KW-0378">Hydrolase</keyword>
<keyword evidence="6" id="KW-0255">Endonuclease</keyword>
<feature type="compositionally biased region" description="Basic and acidic residues" evidence="8">
    <location>
        <begin position="23"/>
        <end position="36"/>
    </location>
</feature>
<dbReference type="InterPro" id="IPR036397">
    <property type="entry name" value="RNaseH_sf"/>
</dbReference>